<dbReference type="InterPro" id="IPR015421">
    <property type="entry name" value="PyrdxlP-dep_Trfase_major"/>
</dbReference>
<feature type="domain" description="Alliinase C-terminal" evidence="1">
    <location>
        <begin position="90"/>
        <end position="177"/>
    </location>
</feature>
<reference evidence="2" key="1">
    <citation type="submission" date="2018-10" db="EMBL/GenBank/DDBJ databases">
        <title>Hidden diversity of soil giant viruses.</title>
        <authorList>
            <person name="Schulz F."/>
            <person name="Alteio L."/>
            <person name="Goudeau D."/>
            <person name="Ryan E.M."/>
            <person name="Malmstrom R.R."/>
            <person name="Blanchard J."/>
            <person name="Woyke T."/>
        </authorList>
    </citation>
    <scope>NUCLEOTIDE SEQUENCE</scope>
    <source>
        <strain evidence="2">HAV1</strain>
    </source>
</reference>
<dbReference type="Gene3D" id="3.40.640.10">
    <property type="entry name" value="Type I PLP-dependent aspartate aminotransferase-like (Major domain)"/>
    <property type="match status" value="1"/>
</dbReference>
<accession>A0A3G5A522</accession>
<dbReference type="GO" id="GO:0008483">
    <property type="term" value="F:transaminase activity"/>
    <property type="evidence" value="ECO:0007669"/>
    <property type="project" value="UniProtKB-KW"/>
</dbReference>
<dbReference type="InterPro" id="IPR015424">
    <property type="entry name" value="PyrdxlP-dep_Trfase"/>
</dbReference>
<organism evidence="2">
    <name type="scientific">Harvfovirus sp</name>
    <dbReference type="NCBI Taxonomy" id="2487768"/>
    <lineage>
        <taxon>Viruses</taxon>
        <taxon>Varidnaviria</taxon>
        <taxon>Bamfordvirae</taxon>
        <taxon>Nucleocytoviricota</taxon>
        <taxon>Megaviricetes</taxon>
        <taxon>Imitervirales</taxon>
        <taxon>Mimiviridae</taxon>
        <taxon>Klosneuvirinae</taxon>
    </lineage>
</organism>
<name>A0A3G5A522_9VIRU</name>
<dbReference type="GO" id="GO:0016846">
    <property type="term" value="F:carbon-sulfur lyase activity"/>
    <property type="evidence" value="ECO:0007669"/>
    <property type="project" value="InterPro"/>
</dbReference>
<keyword evidence="2" id="KW-0808">Transferase</keyword>
<gene>
    <name evidence="2" type="ORF">Harvfovirus3_34</name>
</gene>
<dbReference type="SUPFAM" id="SSF53383">
    <property type="entry name" value="PLP-dependent transferases"/>
    <property type="match status" value="1"/>
</dbReference>
<dbReference type="EMBL" id="MK072245">
    <property type="protein sequence ID" value="AYV80589.1"/>
    <property type="molecule type" value="Genomic_DNA"/>
</dbReference>
<sequence length="496" mass="56491">MTDTIYLTLTSGFIQSEINDKYGLLSSPEINIVNPGPYFKDEQAMDINFAMEFSRHAAEVLGNYLKKQNTYELFVNPDQPLDKQDFFPTSGATQLQTALTYALATTDPLKKYLIVEKKPFFNLHQSPVINFPYTNVEFQGFNDPSDIIIRPEQILVEYVTSPNNPDGSFREPLTDAIIIFADFVFASDSYGPNGDGYLDRNLKWIRKARADGKLIFSYDSASKHFGRAGDRWGYMWYPKYDPLATQLLTRFTLGAFLSGGDSSTSGAALLNYVDHLTSLPRQRRASFLEDIHLSLNARYTIVLNQLLARYPGSLEASVTGGPALFIKIKDPRIPLISAVEVIFIDVNTRTNTGTIYGESKEYARVSLMATSFDLAQFCNRLSNSTNFTPRDFLISNENTCSHKTINCEFLERNKQYILNPNDCIIDADTDCYPIEILLPKFFSYEFSKIFTIRKINDCGYDLTIRSADFTIKLARREKMRVQWENPFLVDGHWIII</sequence>
<keyword evidence="2" id="KW-0032">Aminotransferase</keyword>
<evidence type="ECO:0000259" key="1">
    <source>
        <dbReference type="Pfam" id="PF04864"/>
    </source>
</evidence>
<dbReference type="Pfam" id="PF04864">
    <property type="entry name" value="Alliinase_C"/>
    <property type="match status" value="1"/>
</dbReference>
<proteinExistence type="predicted"/>
<evidence type="ECO:0000313" key="2">
    <source>
        <dbReference type="EMBL" id="AYV80589.1"/>
    </source>
</evidence>
<protein>
    <submittedName>
        <fullName evidence="2">Aminotransferase class I/II-fold pyridoxal phosphate-dependent enzyme</fullName>
    </submittedName>
</protein>
<dbReference type="InterPro" id="IPR006948">
    <property type="entry name" value="Alliinase_C"/>
</dbReference>